<proteinExistence type="predicted"/>
<sequence>MAAIEHYRSAGVRIELQNVPEIAERMRLRNPIEATPENLREIAEPTSKVWAYFDHVQANALTTAYIDCVRRKVECEAGVLEALEWCLYEVLDNVVQHSDGAVGFSMLQLHPANKRLAVCVADAGRGIRASLASSVTYRPKTAYDALTLAIQEGVTRNTETNQGNGLFGLTQIIDQNDGSLILRSGKGELRLTGASVTGNNDQWAINATGGGTIVDFQLSIDRPVSLSKALNYDPPNMFLESLESDSGEHVLNIRDQAGGAGSREAARELKTLIMNILSDGAPHIVLDFEGQAVVSSSFADEVIGKMFVDMGMSTFASKVKLVNMNPTVASLVDRAVARRMQDGLPSKVMTAADDPV</sequence>
<dbReference type="SUPFAM" id="SSF55874">
    <property type="entry name" value="ATPase domain of HSP90 chaperone/DNA topoisomerase II/histidine kinase"/>
    <property type="match status" value="1"/>
</dbReference>
<protein>
    <submittedName>
        <fullName evidence="2">STAS-like domain-containing protein</fullName>
    </submittedName>
</protein>
<dbReference type="InterPro" id="IPR025474">
    <property type="entry name" value="DUF4325"/>
</dbReference>
<dbReference type="Pfam" id="PF14213">
    <property type="entry name" value="DUF4325"/>
    <property type="match status" value="1"/>
</dbReference>
<reference evidence="2 3" key="1">
    <citation type="submission" date="2023-07" db="EMBL/GenBank/DDBJ databases">
        <title>Nocardioides sp. nov WY-20 isolated from soil.</title>
        <authorList>
            <person name="Liu B."/>
            <person name="Wan Y."/>
        </authorList>
    </citation>
    <scope>NUCLEOTIDE SEQUENCE [LARGE SCALE GENOMIC DNA]</scope>
    <source>
        <strain evidence="2 3">WY-20</strain>
    </source>
</reference>
<dbReference type="RefSeq" id="WP_305026651.1">
    <property type="nucleotide sequence ID" value="NZ_JAUQTA010000001.1"/>
</dbReference>
<evidence type="ECO:0000259" key="1">
    <source>
        <dbReference type="Pfam" id="PF14213"/>
    </source>
</evidence>
<evidence type="ECO:0000313" key="2">
    <source>
        <dbReference type="EMBL" id="MDO7867246.1"/>
    </source>
</evidence>
<dbReference type="Proteomes" id="UP001233314">
    <property type="component" value="Unassembled WGS sequence"/>
</dbReference>
<organism evidence="2 3">
    <name type="scientific">Nocardioides jiangxiensis</name>
    <dbReference type="NCBI Taxonomy" id="3064524"/>
    <lineage>
        <taxon>Bacteria</taxon>
        <taxon>Bacillati</taxon>
        <taxon>Actinomycetota</taxon>
        <taxon>Actinomycetes</taxon>
        <taxon>Propionibacteriales</taxon>
        <taxon>Nocardioidaceae</taxon>
        <taxon>Nocardioides</taxon>
    </lineage>
</organism>
<feature type="domain" description="DUF4325" evidence="1">
    <location>
        <begin position="272"/>
        <end position="328"/>
    </location>
</feature>
<accession>A0ABT9AXH1</accession>
<evidence type="ECO:0000313" key="3">
    <source>
        <dbReference type="Proteomes" id="UP001233314"/>
    </source>
</evidence>
<dbReference type="Gene3D" id="3.30.565.10">
    <property type="entry name" value="Histidine kinase-like ATPase, C-terminal domain"/>
    <property type="match status" value="1"/>
</dbReference>
<keyword evidence="3" id="KW-1185">Reference proteome</keyword>
<name>A0ABT9AXH1_9ACTN</name>
<gene>
    <name evidence="2" type="ORF">Q5722_02585</name>
</gene>
<comment type="caution">
    <text evidence="2">The sequence shown here is derived from an EMBL/GenBank/DDBJ whole genome shotgun (WGS) entry which is preliminary data.</text>
</comment>
<dbReference type="EMBL" id="JAUQTA010000001">
    <property type="protein sequence ID" value="MDO7867246.1"/>
    <property type="molecule type" value="Genomic_DNA"/>
</dbReference>
<dbReference type="InterPro" id="IPR036890">
    <property type="entry name" value="HATPase_C_sf"/>
</dbReference>